<dbReference type="PRINTS" id="PR01438">
    <property type="entry name" value="UNVRSLSTRESS"/>
</dbReference>
<evidence type="ECO:0000313" key="4">
    <source>
        <dbReference type="EMBL" id="MDC5698740.1"/>
    </source>
</evidence>
<dbReference type="CDD" id="cd23659">
    <property type="entry name" value="USP_At3g01520-like"/>
    <property type="match status" value="1"/>
</dbReference>
<dbReference type="PANTHER" id="PTHR46268:SF6">
    <property type="entry name" value="UNIVERSAL STRESS PROTEIN UP12"/>
    <property type="match status" value="1"/>
</dbReference>
<dbReference type="EMBL" id="JAPFQL010000081">
    <property type="protein sequence ID" value="MDC5698740.1"/>
    <property type="molecule type" value="Genomic_DNA"/>
</dbReference>
<feature type="domain" description="UspA" evidence="3">
    <location>
        <begin position="162"/>
        <end position="311"/>
    </location>
</feature>
<evidence type="ECO:0000313" key="5">
    <source>
        <dbReference type="Proteomes" id="UP001150259"/>
    </source>
</evidence>
<reference evidence="4 5" key="1">
    <citation type="submission" date="2022-11" db="EMBL/GenBank/DDBJ databases">
        <title>Anaerobic phenanthrene biodegradation by a DNRA strain PheN6.</title>
        <authorList>
            <person name="Zhang Z."/>
        </authorList>
    </citation>
    <scope>NUCLEOTIDE SEQUENCE [LARGE SCALE GENOMIC DNA]</scope>
    <source>
        <strain evidence="4 5">PheN6</strain>
    </source>
</reference>
<comment type="similarity">
    <text evidence="1">Belongs to the universal stress protein A family.</text>
</comment>
<dbReference type="PANTHER" id="PTHR46268">
    <property type="entry name" value="STRESS RESPONSE PROTEIN NHAX"/>
    <property type="match status" value="1"/>
</dbReference>
<dbReference type="InterPro" id="IPR006015">
    <property type="entry name" value="Universal_stress_UspA"/>
</dbReference>
<dbReference type="Pfam" id="PF00582">
    <property type="entry name" value="Usp"/>
    <property type="match status" value="2"/>
</dbReference>
<dbReference type="SUPFAM" id="SSF52402">
    <property type="entry name" value="Adenine nucleotide alpha hydrolases-like"/>
    <property type="match status" value="2"/>
</dbReference>
<comment type="caution">
    <text evidence="4">The sequence shown here is derived from an EMBL/GenBank/DDBJ whole genome shotgun (WGS) entry which is preliminary data.</text>
</comment>
<gene>
    <name evidence="4" type="ORF">OO014_15905</name>
</gene>
<protein>
    <submittedName>
        <fullName evidence="4">Universal stress protein</fullName>
    </submittedName>
</protein>
<dbReference type="Proteomes" id="UP001150259">
    <property type="component" value="Unassembled WGS sequence"/>
</dbReference>
<organism evidence="4 5">
    <name type="scientific">Intrasporangium calvum</name>
    <dbReference type="NCBI Taxonomy" id="53358"/>
    <lineage>
        <taxon>Bacteria</taxon>
        <taxon>Bacillati</taxon>
        <taxon>Actinomycetota</taxon>
        <taxon>Actinomycetes</taxon>
        <taxon>Micrococcales</taxon>
        <taxon>Intrasporangiaceae</taxon>
        <taxon>Intrasporangium</taxon>
    </lineage>
</organism>
<evidence type="ECO:0000256" key="2">
    <source>
        <dbReference type="SAM" id="MobiDB-lite"/>
    </source>
</evidence>
<feature type="compositionally biased region" description="Polar residues" evidence="2">
    <location>
        <begin position="1"/>
        <end position="10"/>
    </location>
</feature>
<name>A0ABT5GLJ4_9MICO</name>
<proteinExistence type="inferred from homology"/>
<dbReference type="Gene3D" id="3.40.50.620">
    <property type="entry name" value="HUPs"/>
    <property type="match status" value="2"/>
</dbReference>
<feature type="domain" description="UspA" evidence="3">
    <location>
        <begin position="14"/>
        <end position="151"/>
    </location>
</feature>
<feature type="region of interest" description="Disordered" evidence="2">
    <location>
        <begin position="1"/>
        <end position="22"/>
    </location>
</feature>
<evidence type="ECO:0000256" key="1">
    <source>
        <dbReference type="ARBA" id="ARBA00008791"/>
    </source>
</evidence>
<dbReference type="InterPro" id="IPR006016">
    <property type="entry name" value="UspA"/>
</dbReference>
<sequence>MSEDTGSTATPDPRRIVVGYSGTEGSEPALGWAIETARREGRPLTILHCYDVAHVPVLGPAPPDQQTELIASAADEVVAAAVERATVVLGAERVTGVSVLGGAAGELVDASEAAHLVVTGSHGRGRLLAGLLGSTSYNVTAHARCPAVVVRGAASLHPDATHRVVVGIDDSEAALHALSRAAEIAVVAGAQLHLVRAIHPMVDLHTQPELGPMVYGEAYAIDHARFADELRTYAADSAGELAERTTAEHPELDVSFEVVEDSPGLAIARAGEGAGLVVVGSRGRGGFTGMLLGSESHTVIHHATSPVMVVR</sequence>
<dbReference type="InterPro" id="IPR014729">
    <property type="entry name" value="Rossmann-like_a/b/a_fold"/>
</dbReference>
<accession>A0ABT5GLJ4</accession>
<keyword evidence="5" id="KW-1185">Reference proteome</keyword>
<evidence type="ECO:0000259" key="3">
    <source>
        <dbReference type="Pfam" id="PF00582"/>
    </source>
</evidence>